<evidence type="ECO:0000313" key="1">
    <source>
        <dbReference type="EMBL" id="OEF85301.1"/>
    </source>
</evidence>
<dbReference type="AlphaFoldDB" id="A0A1E5FB65"/>
<protein>
    <submittedName>
        <fullName evidence="1">Uncharacterized protein</fullName>
    </submittedName>
</protein>
<dbReference type="InterPro" id="IPR029035">
    <property type="entry name" value="DHS-like_NAD/FAD-binding_dom"/>
</dbReference>
<dbReference type="Pfam" id="PF13289">
    <property type="entry name" value="SIR2_2"/>
    <property type="match status" value="1"/>
</dbReference>
<dbReference type="Proteomes" id="UP000094802">
    <property type="component" value="Unassembled WGS sequence"/>
</dbReference>
<dbReference type="RefSeq" id="WP_019824394.1">
    <property type="nucleotide sequence ID" value="NZ_AJZD02000346.1"/>
</dbReference>
<name>A0A1E5FB65_VIBSP</name>
<evidence type="ECO:0000313" key="2">
    <source>
        <dbReference type="Proteomes" id="UP000094802"/>
    </source>
</evidence>
<dbReference type="OrthoDB" id="2077946at2"/>
<dbReference type="SUPFAM" id="SSF52467">
    <property type="entry name" value="DHS-like NAD/FAD-binding domain"/>
    <property type="match status" value="1"/>
</dbReference>
<reference evidence="1 2" key="1">
    <citation type="journal article" date="2012" name="Science">
        <title>Ecological populations of bacteria act as socially cohesive units of antibiotic production and resistance.</title>
        <authorList>
            <person name="Cordero O.X."/>
            <person name="Wildschutte H."/>
            <person name="Kirkup B."/>
            <person name="Proehl S."/>
            <person name="Ngo L."/>
            <person name="Hussain F."/>
            <person name="Le Roux F."/>
            <person name="Mincer T."/>
            <person name="Polz M.F."/>
        </authorList>
    </citation>
    <scope>NUCLEOTIDE SEQUENCE [LARGE SCALE GENOMIC DNA]</scope>
    <source>
        <strain evidence="1 2">12E03</strain>
    </source>
</reference>
<sequence length="399" mass="45660">MNKPLHDSRHIIEKVEQYLDTKLQENAEFNEELNLSASVAVSTEGPKVNITSLSDSDTKFQYDVSDILYWVERDTYFDELAKWNGVKLEEKHRGALDFLKKSEQLPTFLDFVDAIKRQRIAPFIGAGVSSPAGYPPWGKALERLARQMGGDVPAQIKDDLDNYRYLAAAETLYLHNEHLFKNFVQTEFRLKAAQEDDRPVFPPVVDLLPLLTKSRVVTTNFDRLIEKKFELVSGKPLSGYMYGKQEQNGFVSQLLKGEQCLMKLHGDADQAQSYVFTESQYKDAYGDTNIDFTKQLPRSLRQIYISYSLIFIGCSLEQDRTLELFKSVMDQGHFEIPWHYALLADSDSASKAEKMGRLLSMNIKPIWYEVVDNNHSMLVDLLLLAIDVANKKFSLGNTR</sequence>
<dbReference type="EMBL" id="AJZD02000346">
    <property type="protein sequence ID" value="OEF85301.1"/>
    <property type="molecule type" value="Genomic_DNA"/>
</dbReference>
<organism evidence="1 2">
    <name type="scientific">Vibrio splendidus 12E03</name>
    <dbReference type="NCBI Taxonomy" id="1191305"/>
    <lineage>
        <taxon>Bacteria</taxon>
        <taxon>Pseudomonadati</taxon>
        <taxon>Pseudomonadota</taxon>
        <taxon>Gammaproteobacteria</taxon>
        <taxon>Vibrionales</taxon>
        <taxon>Vibrionaceae</taxon>
        <taxon>Vibrio</taxon>
    </lineage>
</organism>
<gene>
    <name evidence="1" type="ORF">A142_12510</name>
</gene>
<proteinExistence type="predicted"/>
<accession>A0A1E5FB65</accession>
<comment type="caution">
    <text evidence="1">The sequence shown here is derived from an EMBL/GenBank/DDBJ whole genome shotgun (WGS) entry which is preliminary data.</text>
</comment>